<proteinExistence type="predicted"/>
<dbReference type="Proteomes" id="UP001280121">
    <property type="component" value="Unassembled WGS sequence"/>
</dbReference>
<keyword evidence="3" id="KW-1185">Reference proteome</keyword>
<sequence>MDHGVHLVAVYYRTFSLSSPDFKRQKWLNLNRSRNSPASAAAKTERGSEESCPKRRAKAQDSGAVRQIGKKPSPPSRSPTLFALPALCASAHESDRVVQISGDVPAVLKALVEIKCQFRYFFTVNFYILKLYQVSETLVAYDFGDIGWWADWQMWLQHIKGQK</sequence>
<evidence type="ECO:0000256" key="1">
    <source>
        <dbReference type="SAM" id="MobiDB-lite"/>
    </source>
</evidence>
<feature type="region of interest" description="Disordered" evidence="1">
    <location>
        <begin position="33"/>
        <end position="77"/>
    </location>
</feature>
<gene>
    <name evidence="2" type="ORF">Ddye_029883</name>
</gene>
<feature type="compositionally biased region" description="Basic and acidic residues" evidence="1">
    <location>
        <begin position="43"/>
        <end position="53"/>
    </location>
</feature>
<accession>A0AAD9TFZ9</accession>
<organism evidence="2 3">
    <name type="scientific">Dipteronia dyeriana</name>
    <dbReference type="NCBI Taxonomy" id="168575"/>
    <lineage>
        <taxon>Eukaryota</taxon>
        <taxon>Viridiplantae</taxon>
        <taxon>Streptophyta</taxon>
        <taxon>Embryophyta</taxon>
        <taxon>Tracheophyta</taxon>
        <taxon>Spermatophyta</taxon>
        <taxon>Magnoliopsida</taxon>
        <taxon>eudicotyledons</taxon>
        <taxon>Gunneridae</taxon>
        <taxon>Pentapetalae</taxon>
        <taxon>rosids</taxon>
        <taxon>malvids</taxon>
        <taxon>Sapindales</taxon>
        <taxon>Sapindaceae</taxon>
        <taxon>Hippocastanoideae</taxon>
        <taxon>Acereae</taxon>
        <taxon>Dipteronia</taxon>
    </lineage>
</organism>
<feature type="compositionally biased region" description="Low complexity" evidence="1">
    <location>
        <begin position="33"/>
        <end position="42"/>
    </location>
</feature>
<evidence type="ECO:0000313" key="3">
    <source>
        <dbReference type="Proteomes" id="UP001280121"/>
    </source>
</evidence>
<name>A0AAD9TFZ9_9ROSI</name>
<dbReference type="EMBL" id="JANJYI010000009">
    <property type="protein sequence ID" value="KAK2635091.1"/>
    <property type="molecule type" value="Genomic_DNA"/>
</dbReference>
<protein>
    <submittedName>
        <fullName evidence="2">Uncharacterized protein</fullName>
    </submittedName>
</protein>
<evidence type="ECO:0000313" key="2">
    <source>
        <dbReference type="EMBL" id="KAK2635091.1"/>
    </source>
</evidence>
<reference evidence="2" key="1">
    <citation type="journal article" date="2023" name="Plant J.">
        <title>Genome sequences and population genomics provide insights into the demographic history, inbreeding, and mutation load of two 'living fossil' tree species of Dipteronia.</title>
        <authorList>
            <person name="Feng Y."/>
            <person name="Comes H.P."/>
            <person name="Chen J."/>
            <person name="Zhu S."/>
            <person name="Lu R."/>
            <person name="Zhang X."/>
            <person name="Li P."/>
            <person name="Qiu J."/>
            <person name="Olsen K.M."/>
            <person name="Qiu Y."/>
        </authorList>
    </citation>
    <scope>NUCLEOTIDE SEQUENCE</scope>
    <source>
        <strain evidence="2">KIB01</strain>
    </source>
</reference>
<comment type="caution">
    <text evidence="2">The sequence shown here is derived from an EMBL/GenBank/DDBJ whole genome shotgun (WGS) entry which is preliminary data.</text>
</comment>
<dbReference type="AlphaFoldDB" id="A0AAD9TFZ9"/>